<protein>
    <submittedName>
        <fullName evidence="2">Uncharacterized protein</fullName>
    </submittedName>
</protein>
<feature type="region of interest" description="Disordered" evidence="1">
    <location>
        <begin position="44"/>
        <end position="66"/>
    </location>
</feature>
<proteinExistence type="predicted"/>
<dbReference type="AlphaFoldDB" id="A0A5N6DM17"/>
<accession>A0A5N6DM17</accession>
<dbReference type="Proteomes" id="UP000326532">
    <property type="component" value="Unassembled WGS sequence"/>
</dbReference>
<keyword evidence="3" id="KW-1185">Reference proteome</keyword>
<evidence type="ECO:0000256" key="1">
    <source>
        <dbReference type="SAM" id="MobiDB-lite"/>
    </source>
</evidence>
<dbReference type="VEuPathDB" id="FungiDB:BDV34DRAFT_194745"/>
<organism evidence="2 3">
    <name type="scientific">Aspergillus parasiticus</name>
    <dbReference type="NCBI Taxonomy" id="5067"/>
    <lineage>
        <taxon>Eukaryota</taxon>
        <taxon>Fungi</taxon>
        <taxon>Dikarya</taxon>
        <taxon>Ascomycota</taxon>
        <taxon>Pezizomycotina</taxon>
        <taxon>Eurotiomycetes</taxon>
        <taxon>Eurotiomycetidae</taxon>
        <taxon>Eurotiales</taxon>
        <taxon>Aspergillaceae</taxon>
        <taxon>Aspergillus</taxon>
        <taxon>Aspergillus subgen. Circumdati</taxon>
    </lineage>
</organism>
<name>A0A5N6DM17_ASPPA</name>
<gene>
    <name evidence="2" type="ORF">BDV34DRAFT_194745</name>
</gene>
<dbReference type="EMBL" id="ML734966">
    <property type="protein sequence ID" value="KAB8206077.1"/>
    <property type="molecule type" value="Genomic_DNA"/>
</dbReference>
<sequence length="87" mass="9965">MKHLLLQWSSPDLYVLTNRITKRTCYAPLISDKTSQIYYQAHGAPKHTRTHFPHTQQQPSVVRSRMGSFHTTAIRTSSHPKCGTHPP</sequence>
<evidence type="ECO:0000313" key="2">
    <source>
        <dbReference type="EMBL" id="KAB8206077.1"/>
    </source>
</evidence>
<evidence type="ECO:0000313" key="3">
    <source>
        <dbReference type="Proteomes" id="UP000326532"/>
    </source>
</evidence>
<reference evidence="2 3" key="1">
    <citation type="submission" date="2019-04" db="EMBL/GenBank/DDBJ databases">
        <title>Fungal friends and foes A comparative genomics study of 23 Aspergillus species from section Flavi.</title>
        <authorList>
            <consortium name="DOE Joint Genome Institute"/>
            <person name="Kjaerbolling I."/>
            <person name="Vesth T.C."/>
            <person name="Frisvad J.C."/>
            <person name="Nybo J.L."/>
            <person name="Theobald S."/>
            <person name="Kildgaard S."/>
            <person name="Petersen T.I."/>
            <person name="Kuo A."/>
            <person name="Sato A."/>
            <person name="Lyhne E.K."/>
            <person name="Kogle M.E."/>
            <person name="Wiebenga A."/>
            <person name="Kun R.S."/>
            <person name="Lubbers R.J."/>
            <person name="Makela M.R."/>
            <person name="Barry K."/>
            <person name="Chovatia M."/>
            <person name="Clum A."/>
            <person name="Daum C."/>
            <person name="Haridas S."/>
            <person name="He G."/>
            <person name="LaButti K."/>
            <person name="Lipzen A."/>
            <person name="Mondo S."/>
            <person name="Pangilinan J."/>
            <person name="Riley R."/>
            <person name="Salamov A."/>
            <person name="Simmons B.A."/>
            <person name="Magnuson J.K."/>
            <person name="Henrissat B."/>
            <person name="Mortensen U.H."/>
            <person name="Larsen T.O."/>
            <person name="De vries R.P."/>
            <person name="Grigoriev I.V."/>
            <person name="Machida M."/>
            <person name="Baker S.E."/>
            <person name="Andersen M.R."/>
        </authorList>
    </citation>
    <scope>NUCLEOTIDE SEQUENCE [LARGE SCALE GENOMIC DNA]</scope>
    <source>
        <strain evidence="2 3">CBS 117618</strain>
    </source>
</reference>